<dbReference type="EMBL" id="JAEUBG010001951">
    <property type="protein sequence ID" value="KAH3685505.1"/>
    <property type="molecule type" value="Genomic_DNA"/>
</dbReference>
<organism evidence="1 2">
    <name type="scientific">Wickerhamomyces pijperi</name>
    <name type="common">Yeast</name>
    <name type="synonym">Pichia pijperi</name>
    <dbReference type="NCBI Taxonomy" id="599730"/>
    <lineage>
        <taxon>Eukaryota</taxon>
        <taxon>Fungi</taxon>
        <taxon>Dikarya</taxon>
        <taxon>Ascomycota</taxon>
        <taxon>Saccharomycotina</taxon>
        <taxon>Saccharomycetes</taxon>
        <taxon>Phaffomycetales</taxon>
        <taxon>Wickerhamomycetaceae</taxon>
        <taxon>Wickerhamomyces</taxon>
    </lineage>
</organism>
<dbReference type="GO" id="GO:0000070">
    <property type="term" value="P:mitotic sister chromatid segregation"/>
    <property type="evidence" value="ECO:0007669"/>
    <property type="project" value="InterPro"/>
</dbReference>
<dbReference type="Proteomes" id="UP000774326">
    <property type="component" value="Unassembled WGS sequence"/>
</dbReference>
<name>A0A9P8TNT2_WICPI</name>
<evidence type="ECO:0000313" key="2">
    <source>
        <dbReference type="Proteomes" id="UP000774326"/>
    </source>
</evidence>
<protein>
    <submittedName>
        <fullName evidence="1">Uncharacterized protein</fullName>
    </submittedName>
</protein>
<keyword evidence="2" id="KW-1185">Reference proteome</keyword>
<dbReference type="GO" id="GO:0000776">
    <property type="term" value="C:kinetochore"/>
    <property type="evidence" value="ECO:0007669"/>
    <property type="project" value="InterPro"/>
</dbReference>
<dbReference type="InterPro" id="IPR013950">
    <property type="entry name" value="Mis14/Nsl1"/>
</dbReference>
<evidence type="ECO:0000313" key="1">
    <source>
        <dbReference type="EMBL" id="KAH3685505.1"/>
    </source>
</evidence>
<sequence>MPSQASRPKLNLTIQDLKFLKRQFLSHATLKINEYLPGHNESTLTPALPATTLNVSPQKSEIQMPLLIQSVEDFIDELFNTASDSMNVDGIPLGKDIKECLTTDFKEENTETFDLLLQNEVKMMYALIEHNTVKLARLKREVPLKLKRRSDILYERALHDLSSEQRLLNKQLADTMVVDFGLNYGGGALKEKEERYMELMNDALPYLTNDYENSINILKFLREVRSDTTIVNWCLL</sequence>
<comment type="caution">
    <text evidence="1">The sequence shown here is derived from an EMBL/GenBank/DDBJ whole genome shotgun (WGS) entry which is preliminary data.</text>
</comment>
<dbReference type="Pfam" id="PF08641">
    <property type="entry name" value="Mis14"/>
    <property type="match status" value="1"/>
</dbReference>
<gene>
    <name evidence="1" type="ORF">WICPIJ_003522</name>
</gene>
<reference evidence="1" key="2">
    <citation type="submission" date="2021-01" db="EMBL/GenBank/DDBJ databases">
        <authorList>
            <person name="Schikora-Tamarit M.A."/>
        </authorList>
    </citation>
    <scope>NUCLEOTIDE SEQUENCE</scope>
    <source>
        <strain evidence="1">CBS2887</strain>
    </source>
</reference>
<proteinExistence type="predicted"/>
<dbReference type="AlphaFoldDB" id="A0A9P8TNT2"/>
<accession>A0A9P8TNT2</accession>
<reference evidence="1" key="1">
    <citation type="journal article" date="2021" name="Open Biol.">
        <title>Shared evolutionary footprints suggest mitochondrial oxidative damage underlies multiple complex I losses in fungi.</title>
        <authorList>
            <person name="Schikora-Tamarit M.A."/>
            <person name="Marcet-Houben M."/>
            <person name="Nosek J."/>
            <person name="Gabaldon T."/>
        </authorList>
    </citation>
    <scope>NUCLEOTIDE SEQUENCE</scope>
    <source>
        <strain evidence="1">CBS2887</strain>
    </source>
</reference>